<dbReference type="GO" id="GO:0031146">
    <property type="term" value="P:SCF-dependent proteasomal ubiquitin-dependent protein catabolic process"/>
    <property type="evidence" value="ECO:0007669"/>
    <property type="project" value="InterPro"/>
</dbReference>
<reference evidence="2" key="1">
    <citation type="submission" date="2020-08" db="EMBL/GenBank/DDBJ databases">
        <title>Multicomponent nature underlies the extraordinary mechanical properties of spider dragline silk.</title>
        <authorList>
            <person name="Kono N."/>
            <person name="Nakamura H."/>
            <person name="Mori M."/>
            <person name="Yoshida Y."/>
            <person name="Ohtoshi R."/>
            <person name="Malay A.D."/>
            <person name="Moran D.A.P."/>
            <person name="Tomita M."/>
            <person name="Numata K."/>
            <person name="Arakawa K."/>
        </authorList>
    </citation>
    <scope>NUCLEOTIDE SEQUENCE</scope>
</reference>
<dbReference type="InterPro" id="IPR032675">
    <property type="entry name" value="LRR_dom_sf"/>
</dbReference>
<dbReference type="SUPFAM" id="SSF52047">
    <property type="entry name" value="RNI-like"/>
    <property type="match status" value="2"/>
</dbReference>
<dbReference type="SUPFAM" id="SSF81383">
    <property type="entry name" value="F-box domain"/>
    <property type="match status" value="1"/>
</dbReference>
<dbReference type="Proteomes" id="UP000887013">
    <property type="component" value="Unassembled WGS sequence"/>
</dbReference>
<name>A0A8X6IYU9_NEPPI</name>
<dbReference type="CDD" id="cd09917">
    <property type="entry name" value="F-box_SF"/>
    <property type="match status" value="1"/>
</dbReference>
<dbReference type="Pfam" id="PF19729">
    <property type="entry name" value="LRR_FBXL18"/>
    <property type="match status" value="1"/>
</dbReference>
<dbReference type="PROSITE" id="PS50181">
    <property type="entry name" value="FBOX"/>
    <property type="match status" value="1"/>
</dbReference>
<proteinExistence type="predicted"/>
<dbReference type="OrthoDB" id="6429513at2759"/>
<organism evidence="2 3">
    <name type="scientific">Nephila pilipes</name>
    <name type="common">Giant wood spider</name>
    <name type="synonym">Nephila maculata</name>
    <dbReference type="NCBI Taxonomy" id="299642"/>
    <lineage>
        <taxon>Eukaryota</taxon>
        <taxon>Metazoa</taxon>
        <taxon>Ecdysozoa</taxon>
        <taxon>Arthropoda</taxon>
        <taxon>Chelicerata</taxon>
        <taxon>Arachnida</taxon>
        <taxon>Araneae</taxon>
        <taxon>Araneomorphae</taxon>
        <taxon>Entelegynae</taxon>
        <taxon>Araneoidea</taxon>
        <taxon>Nephilidae</taxon>
        <taxon>Nephila</taxon>
    </lineage>
</organism>
<dbReference type="AlphaFoldDB" id="A0A8X6IYU9"/>
<evidence type="ECO:0000313" key="3">
    <source>
        <dbReference type="Proteomes" id="UP000887013"/>
    </source>
</evidence>
<dbReference type="EMBL" id="BMAW01048485">
    <property type="protein sequence ID" value="GFS66184.1"/>
    <property type="molecule type" value="Genomic_DNA"/>
</dbReference>
<accession>A0A8X6IYU9</accession>
<dbReference type="Gene3D" id="3.80.10.10">
    <property type="entry name" value="Ribonuclease Inhibitor"/>
    <property type="match status" value="2"/>
</dbReference>
<gene>
    <name evidence="2" type="primary">AVEN_31936_1</name>
    <name evidence="2" type="ORF">NPIL_189041</name>
</gene>
<evidence type="ECO:0000259" key="1">
    <source>
        <dbReference type="PROSITE" id="PS50181"/>
    </source>
</evidence>
<keyword evidence="3" id="KW-1185">Reference proteome</keyword>
<evidence type="ECO:0000313" key="2">
    <source>
        <dbReference type="EMBL" id="GFS66184.1"/>
    </source>
</evidence>
<dbReference type="InterPro" id="IPR036047">
    <property type="entry name" value="F-box-like_dom_sf"/>
</dbReference>
<comment type="caution">
    <text evidence="2">The sequence shown here is derived from an EMBL/GenBank/DDBJ whole genome shotgun (WGS) entry which is preliminary data.</text>
</comment>
<protein>
    <recommendedName>
        <fullName evidence="1">F-box domain-containing protein</fullName>
    </recommendedName>
</protein>
<feature type="domain" description="F-box" evidence="1">
    <location>
        <begin position="23"/>
        <end position="67"/>
    </location>
</feature>
<dbReference type="Pfam" id="PF00646">
    <property type="entry name" value="F-box"/>
    <property type="match status" value="1"/>
</dbReference>
<dbReference type="InterPro" id="IPR001810">
    <property type="entry name" value="F-box_dom"/>
</dbReference>
<sequence length="629" mass="72296">MFKRKLKTSNDNSSSMCNIIAPKCYLTTLPTEILEMIFSYLNPQSLVTLKELGVKRLIDISLSYRIADFSQCNTVHTEDLSAFFTCDRIDVIKEINFNDVFFIKSDCLENCIVKCKNLAVLSVIQCGVTCQNIFHIFASCPVLKELYWSVNSKGFNKKLKKQSMSLKKIYLYGRHFGEFDYNVINKILQICPHADDVCLNISPYHSKTLPPYISRNAFTGRIIYQGRKHPVHVVLTTKHSYYIEEARCILVLLSGMDEMKNSELKDGEDMSFFLIHFSSYLQFFTEEKYLNNILTLPDESVQSLTLVQTDNLSHLLPNHIEKIKKVTGPRLRHFTMCYSSSPFICMDSLVGERTKAVNMINQITSNSRNITVLNLSELHFDVSFPFSALCYLKALKVLSLPSCSMREADSTEGVFLKNQVDTFENMIDKCPNVEHFAFHSCLWCIFGPPDEGLASIYKWKKLKYLTVSKITSLRICPFLKHVAFNCPDLTALELIELGEPSVCHYLPMVLYILQQSKKLKFLRLNQTALNPNYDHFWRSIGSSMNLQGLCIATRSNTFISNKNVTNALKKLPYLHVFHLTVRHVSHNLRSQIRQIMHTKGIQVGNVQICESRENDFELQDCNIMHFPLP</sequence>
<dbReference type="InterPro" id="IPR045627">
    <property type="entry name" value="FBXL18_LRR"/>
</dbReference>